<organism evidence="1">
    <name type="scientific">bioreactor metagenome</name>
    <dbReference type="NCBI Taxonomy" id="1076179"/>
    <lineage>
        <taxon>unclassified sequences</taxon>
        <taxon>metagenomes</taxon>
        <taxon>ecological metagenomes</taxon>
    </lineage>
</organism>
<reference evidence="1" key="1">
    <citation type="submission" date="2019-08" db="EMBL/GenBank/DDBJ databases">
        <authorList>
            <person name="Kucharzyk K."/>
            <person name="Murdoch R.W."/>
            <person name="Higgins S."/>
            <person name="Loffler F."/>
        </authorList>
    </citation>
    <scope>NUCLEOTIDE SEQUENCE</scope>
</reference>
<name>A0A645DP22_9ZZZZ</name>
<dbReference type="AlphaFoldDB" id="A0A645DP22"/>
<proteinExistence type="predicted"/>
<comment type="caution">
    <text evidence="1">The sequence shown here is derived from an EMBL/GenBank/DDBJ whole genome shotgun (WGS) entry which is preliminary data.</text>
</comment>
<dbReference type="EMBL" id="VSSQ01038152">
    <property type="protein sequence ID" value="MPM91036.1"/>
    <property type="molecule type" value="Genomic_DNA"/>
</dbReference>
<accession>A0A645DP22</accession>
<evidence type="ECO:0000313" key="1">
    <source>
        <dbReference type="EMBL" id="MPM91036.1"/>
    </source>
</evidence>
<protein>
    <submittedName>
        <fullName evidence="1">Uncharacterized protein</fullName>
    </submittedName>
</protein>
<gene>
    <name evidence="1" type="ORF">SDC9_138161</name>
</gene>
<sequence>MILFPVRLVLQAFNNMNQALGIGYVPFKKGIKRLKLACKSGQLTKTMLLTARHKSIAQLFDPDFWKIS</sequence>